<gene>
    <name evidence="2" type="ORF">DM02DRAFT_568170</name>
</gene>
<dbReference type="AlphaFoldDB" id="A0A2V1DGP6"/>
<dbReference type="Proteomes" id="UP000244855">
    <property type="component" value="Unassembled WGS sequence"/>
</dbReference>
<accession>A0A2V1DGP6</accession>
<feature type="transmembrane region" description="Helical" evidence="1">
    <location>
        <begin position="63"/>
        <end position="87"/>
    </location>
</feature>
<name>A0A2V1DGP6_9PLEO</name>
<evidence type="ECO:0000256" key="1">
    <source>
        <dbReference type="SAM" id="Phobius"/>
    </source>
</evidence>
<keyword evidence="1" id="KW-0812">Transmembrane</keyword>
<dbReference type="EMBL" id="KZ805439">
    <property type="protein sequence ID" value="PVH97327.1"/>
    <property type="molecule type" value="Genomic_DNA"/>
</dbReference>
<keyword evidence="3" id="KW-1185">Reference proteome</keyword>
<organism evidence="2 3">
    <name type="scientific">Periconia macrospinosa</name>
    <dbReference type="NCBI Taxonomy" id="97972"/>
    <lineage>
        <taxon>Eukaryota</taxon>
        <taxon>Fungi</taxon>
        <taxon>Dikarya</taxon>
        <taxon>Ascomycota</taxon>
        <taxon>Pezizomycotina</taxon>
        <taxon>Dothideomycetes</taxon>
        <taxon>Pleosporomycetidae</taxon>
        <taxon>Pleosporales</taxon>
        <taxon>Massarineae</taxon>
        <taxon>Periconiaceae</taxon>
        <taxon>Periconia</taxon>
    </lineage>
</organism>
<keyword evidence="1" id="KW-0472">Membrane</keyword>
<feature type="transmembrane region" description="Helical" evidence="1">
    <location>
        <begin position="21"/>
        <end position="43"/>
    </location>
</feature>
<protein>
    <submittedName>
        <fullName evidence="2">Uncharacterized protein</fullName>
    </submittedName>
</protein>
<dbReference type="STRING" id="97972.A0A2V1DGP6"/>
<dbReference type="OrthoDB" id="529273at2759"/>
<proteinExistence type="predicted"/>
<evidence type="ECO:0000313" key="2">
    <source>
        <dbReference type="EMBL" id="PVH97327.1"/>
    </source>
</evidence>
<sequence length="608" mass="67239">MRHSRYHTLGLNQRERTKYSWALPALGLIITSTIVIALLVLNAQEWRSSEKMVISVLERRSTIAIGVQIIAHILGGIQVQVLCNVIASSFRVALPLRPFSFDTIRFFGAISRPGVAWEARWLFNIASVLFVVASLIPGAMWSGAITPIFEEKIENRTIQIPTFQSQNLSAMWDPGNTTATKANGFFPVDVWITNNGLFTFEPAISSIRGNFLGLASTASNTTGPDSLRPKFDHTGYHHFNRSFGVGAAAGLISVPDTINPTWYSFPEVGFVSNASCMYNASSAFDIRYLTQHDKNFDLRFQANGTFANGMKVIPEFRQITPQRHDIFIWSVAYAAAEKKTYISIAVDTTLPTDPYDFNQFDKVQCEINYEPTNFVVQLNVTAKTMIATKSNDLAVPWPDYGDKVLSSLDSFRRYSSDESMVYGSHLGHTIVVNINQLRMMKNQSDSTDDKNNATMLQGLEEYLESLYDNGIGMLSATRLIGANKTTPVDATVGVPAIKYGQPIYLYAVLAIQIVVLIAFVVEAIRTRGWAYMASLELSDVASVMLAASNGGTALSEKVNQTSPGKIGHTKLRLRKTAGGWEALTLQESASDGRFDLNDRKRGRVIDEA</sequence>
<keyword evidence="1" id="KW-1133">Transmembrane helix</keyword>
<feature type="transmembrane region" description="Helical" evidence="1">
    <location>
        <begin position="503"/>
        <end position="524"/>
    </location>
</feature>
<feature type="transmembrane region" description="Helical" evidence="1">
    <location>
        <begin position="121"/>
        <end position="141"/>
    </location>
</feature>
<reference evidence="2 3" key="1">
    <citation type="journal article" date="2018" name="Sci. Rep.">
        <title>Comparative genomics provides insights into the lifestyle and reveals functional heterogeneity of dark septate endophytic fungi.</title>
        <authorList>
            <person name="Knapp D.G."/>
            <person name="Nemeth J.B."/>
            <person name="Barry K."/>
            <person name="Hainaut M."/>
            <person name="Henrissat B."/>
            <person name="Johnson J."/>
            <person name="Kuo A."/>
            <person name="Lim J.H.P."/>
            <person name="Lipzen A."/>
            <person name="Nolan M."/>
            <person name="Ohm R.A."/>
            <person name="Tamas L."/>
            <person name="Grigoriev I.V."/>
            <person name="Spatafora J.W."/>
            <person name="Nagy L.G."/>
            <person name="Kovacs G.M."/>
        </authorList>
    </citation>
    <scope>NUCLEOTIDE SEQUENCE [LARGE SCALE GENOMIC DNA]</scope>
    <source>
        <strain evidence="2 3">DSE2036</strain>
    </source>
</reference>
<evidence type="ECO:0000313" key="3">
    <source>
        <dbReference type="Proteomes" id="UP000244855"/>
    </source>
</evidence>